<sequence length="680" mass="70688">MNDFHLNTQSTSRISNRPLTNRPIPTRLAALAAFTFTLAACGGGGGGSGTTAAAAAASPSGQASAVNSPTAIVAAGGQALTCGSPSAASAAGSGGNLIEADTPGSDGSRMFALGKPFTIALTTRATNNDTLSWKVTDDWNVVRASGSIPVKSGAQTVTLSCSSTLAGYFSVSATLAKEGGQLPSQGTRPTGIATFGVLPDVSATLPAVSFAREDQHRFGGQGANYLVAGQTCCSGDGYRPLYTDLGLSWVNDNRNWYAEEPNGPNTFVPGTNTLAPFFRNGDIMRLIQLDGLPGWASPTGAQTEGYAPVNEAAFQDYTSRVGADSAAIRAAFFPNQSANYYQITWEPDGGGSTQWRDSDANLVAMYRAAYTGLHSTDPHAVVMGVTNALLRTNTQWLTRLAPLGIAQYLDGLSVHGYYDAGTSPSHPPERLATDPDPATAANALPASMRELRAAMTKYLKPGAKLFSTETGISYDTGASYGPNYPSQNVLYAHGAVVARTQLILLGEGADMSYVFYSSDSSADTPGYGIFFDLSNAQGSFGSSNISPKPAAMAVAAMTRLIDGTTTMGYLNDVPTGVYGYAFQRLNGGKIVTALWTHNNAAWNTSSGFSSTYTAPYSLKVDDDGTSGNVTVLDAMGNAATMPYTNGHIALTLSESPIYVVSTNASAMKSHVTAPAGYVTQ</sequence>
<dbReference type="EMBL" id="PYUC01000004">
    <property type="protein sequence ID" value="PTB21072.1"/>
    <property type="molecule type" value="Genomic_DNA"/>
</dbReference>
<dbReference type="Proteomes" id="UP000240638">
    <property type="component" value="Unassembled WGS sequence"/>
</dbReference>
<evidence type="ECO:0000313" key="2">
    <source>
        <dbReference type="EMBL" id="PTB21072.1"/>
    </source>
</evidence>
<evidence type="ECO:0000313" key="3">
    <source>
        <dbReference type="Proteomes" id="UP000240638"/>
    </source>
</evidence>
<gene>
    <name evidence="2" type="ORF">C9I57_10180</name>
</gene>
<dbReference type="AlphaFoldDB" id="A0A2T3XX50"/>
<dbReference type="SUPFAM" id="SSF51445">
    <property type="entry name" value="(Trans)glycosidases"/>
    <property type="match status" value="1"/>
</dbReference>
<proteinExistence type="predicted"/>
<accession>A0A2T3XX50</accession>
<protein>
    <submittedName>
        <fullName evidence="2">Uncharacterized protein</fullName>
    </submittedName>
</protein>
<feature type="region of interest" description="Disordered" evidence="1">
    <location>
        <begin position="1"/>
        <end position="21"/>
    </location>
</feature>
<reference evidence="2 3" key="1">
    <citation type="submission" date="2018-03" db="EMBL/GenBank/DDBJ databases">
        <title>Whole genome analyses suggest that Burkholderia sensu lato contains two further novel genera in the rhizoxinica-symbiotica group Mycetohabitans gen. nov., and Trinickia gen. nov.: implications for the evolution of diazotrophy and nodulation in the Burkholderiaceae.</title>
        <authorList>
            <person name="Estrada De Los Santos P."/>
            <person name="Palmer M."/>
            <person name="Chavez-Ramirez B."/>
            <person name="Steenkamp E.T."/>
            <person name="Hirsch A.M."/>
            <person name="Manyaka P."/>
            <person name="Maluk M."/>
            <person name="Lafos M."/>
            <person name="Crook M."/>
            <person name="Gross E."/>
            <person name="Simon M.F."/>
            <person name="Bueno Dos Reis Junior F."/>
            <person name="Poole P.S."/>
            <person name="Venter S.N."/>
            <person name="James E.K."/>
        </authorList>
    </citation>
    <scope>NUCLEOTIDE SEQUENCE [LARGE SCALE GENOMIC DNA]</scope>
    <source>
        <strain evidence="2 3">JPY-366</strain>
    </source>
</reference>
<dbReference type="RefSeq" id="WP_107150484.1">
    <property type="nucleotide sequence ID" value="NZ_PYUC01000004.1"/>
</dbReference>
<dbReference type="InterPro" id="IPR017853">
    <property type="entry name" value="GH"/>
</dbReference>
<dbReference type="Gene3D" id="3.20.20.80">
    <property type="entry name" value="Glycosidases"/>
    <property type="match status" value="1"/>
</dbReference>
<comment type="caution">
    <text evidence="2">The sequence shown here is derived from an EMBL/GenBank/DDBJ whole genome shotgun (WGS) entry which is preliminary data.</text>
</comment>
<name>A0A2T3XX50_9BURK</name>
<feature type="compositionally biased region" description="Polar residues" evidence="1">
    <location>
        <begin position="1"/>
        <end position="19"/>
    </location>
</feature>
<evidence type="ECO:0000256" key="1">
    <source>
        <dbReference type="SAM" id="MobiDB-lite"/>
    </source>
</evidence>
<organism evidence="2 3">
    <name type="scientific">Trinickia symbiotica</name>
    <dbReference type="NCBI Taxonomy" id="863227"/>
    <lineage>
        <taxon>Bacteria</taxon>
        <taxon>Pseudomonadati</taxon>
        <taxon>Pseudomonadota</taxon>
        <taxon>Betaproteobacteria</taxon>
        <taxon>Burkholderiales</taxon>
        <taxon>Burkholderiaceae</taxon>
        <taxon>Trinickia</taxon>
    </lineage>
</organism>